<evidence type="ECO:0000313" key="3">
    <source>
        <dbReference type="Proteomes" id="UP000276133"/>
    </source>
</evidence>
<organism evidence="2 3">
    <name type="scientific">Brachionus plicatilis</name>
    <name type="common">Marine rotifer</name>
    <name type="synonym">Brachionus muelleri</name>
    <dbReference type="NCBI Taxonomy" id="10195"/>
    <lineage>
        <taxon>Eukaryota</taxon>
        <taxon>Metazoa</taxon>
        <taxon>Spiralia</taxon>
        <taxon>Gnathifera</taxon>
        <taxon>Rotifera</taxon>
        <taxon>Eurotatoria</taxon>
        <taxon>Monogononta</taxon>
        <taxon>Pseudotrocha</taxon>
        <taxon>Ploima</taxon>
        <taxon>Brachionidae</taxon>
        <taxon>Brachionus</taxon>
    </lineage>
</organism>
<dbReference type="AlphaFoldDB" id="A0A3M7Q3B0"/>
<evidence type="ECO:0000313" key="2">
    <source>
        <dbReference type="EMBL" id="RNA05672.1"/>
    </source>
</evidence>
<feature type="compositionally biased region" description="Polar residues" evidence="1">
    <location>
        <begin position="7"/>
        <end position="25"/>
    </location>
</feature>
<dbReference type="EMBL" id="REGN01007641">
    <property type="protein sequence ID" value="RNA05672.1"/>
    <property type="molecule type" value="Genomic_DNA"/>
</dbReference>
<feature type="region of interest" description="Disordered" evidence="1">
    <location>
        <begin position="1"/>
        <end position="42"/>
    </location>
</feature>
<comment type="caution">
    <text evidence="2">The sequence shown here is derived from an EMBL/GenBank/DDBJ whole genome shotgun (WGS) entry which is preliminary data.</text>
</comment>
<accession>A0A3M7Q3B0</accession>
<reference evidence="2 3" key="1">
    <citation type="journal article" date="2018" name="Sci. Rep.">
        <title>Genomic signatures of local adaptation to the degree of environmental predictability in rotifers.</title>
        <authorList>
            <person name="Franch-Gras L."/>
            <person name="Hahn C."/>
            <person name="Garcia-Roger E.M."/>
            <person name="Carmona M.J."/>
            <person name="Serra M."/>
            <person name="Gomez A."/>
        </authorList>
    </citation>
    <scope>NUCLEOTIDE SEQUENCE [LARGE SCALE GENOMIC DNA]</scope>
    <source>
        <strain evidence="2">HYR1</strain>
    </source>
</reference>
<sequence length="61" mass="6405">MPRIDTNHTAILSQRSSSKFSQGVNESGRGTHDNSGTNSASEAGGCLKIALHVEGVLVYMS</sequence>
<gene>
    <name evidence="2" type="ORF">BpHYR1_025991</name>
</gene>
<name>A0A3M7Q3B0_BRAPC</name>
<proteinExistence type="predicted"/>
<protein>
    <submittedName>
        <fullName evidence="2">Uncharacterized protein</fullName>
    </submittedName>
</protein>
<evidence type="ECO:0000256" key="1">
    <source>
        <dbReference type="SAM" id="MobiDB-lite"/>
    </source>
</evidence>
<keyword evidence="3" id="KW-1185">Reference proteome</keyword>
<dbReference type="Proteomes" id="UP000276133">
    <property type="component" value="Unassembled WGS sequence"/>
</dbReference>